<evidence type="ECO:0000313" key="2">
    <source>
        <dbReference type="EMBL" id="CZR61905.1"/>
    </source>
</evidence>
<dbReference type="OrthoDB" id="10487768at2759"/>
<evidence type="ECO:0000313" key="3">
    <source>
        <dbReference type="Proteomes" id="UP000184330"/>
    </source>
</evidence>
<gene>
    <name evidence="2" type="ORF">PAC_11802</name>
</gene>
<keyword evidence="3" id="KW-1185">Reference proteome</keyword>
<evidence type="ECO:0000256" key="1">
    <source>
        <dbReference type="SAM" id="MobiDB-lite"/>
    </source>
</evidence>
<dbReference type="Proteomes" id="UP000184330">
    <property type="component" value="Unassembled WGS sequence"/>
</dbReference>
<organism evidence="2 3">
    <name type="scientific">Phialocephala subalpina</name>
    <dbReference type="NCBI Taxonomy" id="576137"/>
    <lineage>
        <taxon>Eukaryota</taxon>
        <taxon>Fungi</taxon>
        <taxon>Dikarya</taxon>
        <taxon>Ascomycota</taxon>
        <taxon>Pezizomycotina</taxon>
        <taxon>Leotiomycetes</taxon>
        <taxon>Helotiales</taxon>
        <taxon>Mollisiaceae</taxon>
        <taxon>Phialocephala</taxon>
        <taxon>Phialocephala fortinii species complex</taxon>
    </lineage>
</organism>
<proteinExistence type="predicted"/>
<feature type="region of interest" description="Disordered" evidence="1">
    <location>
        <begin position="1"/>
        <end position="20"/>
    </location>
</feature>
<reference evidence="2 3" key="1">
    <citation type="submission" date="2016-03" db="EMBL/GenBank/DDBJ databases">
        <authorList>
            <person name="Ploux O."/>
        </authorList>
    </citation>
    <scope>NUCLEOTIDE SEQUENCE [LARGE SCALE GENOMIC DNA]</scope>
    <source>
        <strain evidence="2 3">UAMH 11012</strain>
    </source>
</reference>
<sequence>MNYSGAYERESPAKMSTNTPYATPYLGTHPCYEATRMRGSLAASPISSQYPIDPALLLNSTDYENLPAALKDTAYLQNIVQSNESEAITFDYAYYPRLIPYNSVTHDQQAATYGSVNQGQQAGFHSARIDGQQALLHGSFIQGDQAIPSVMVVSRQGDLSVSYEGLSSQDVEHAVYSLPPQLTSAYQAGFSGYGQQVSASSTVPGAFVAIPPAASASFEPIQYTQVKPVRKRGSLGEGVSSTSFASKPEFGLIQIFVAESDLRVIRKFYDHIPRSIYQNHPPGTEQTVRLTEREHKNLGIYFRRKGRKLKEIKRKQDFIDAMPIASARYEGTMAKQVAKVTGRKLQDILAEIRSHTV</sequence>
<dbReference type="EMBL" id="FJOG01000019">
    <property type="protein sequence ID" value="CZR61905.1"/>
    <property type="molecule type" value="Genomic_DNA"/>
</dbReference>
<name>A0A1L7XA49_9HELO</name>
<accession>A0A1L7XA49</accession>
<protein>
    <submittedName>
        <fullName evidence="2">Uncharacterized protein</fullName>
    </submittedName>
</protein>
<dbReference type="AlphaFoldDB" id="A0A1L7XA49"/>